<evidence type="ECO:0000313" key="1">
    <source>
        <dbReference type="EMBL" id="KAF7128110.1"/>
    </source>
</evidence>
<dbReference type="Proteomes" id="UP000626092">
    <property type="component" value="Unassembled WGS sequence"/>
</dbReference>
<dbReference type="OrthoDB" id="10628808at2759"/>
<evidence type="ECO:0000313" key="2">
    <source>
        <dbReference type="Proteomes" id="UP000626092"/>
    </source>
</evidence>
<gene>
    <name evidence="1" type="ORF">RHSIM_Rhsim11G0112800</name>
</gene>
<keyword evidence="2" id="KW-1185">Reference proteome</keyword>
<name>A0A834LCB4_RHOSS</name>
<reference evidence="1" key="1">
    <citation type="submission" date="2019-11" db="EMBL/GenBank/DDBJ databases">
        <authorList>
            <person name="Liu Y."/>
            <person name="Hou J."/>
            <person name="Li T.-Q."/>
            <person name="Guan C.-H."/>
            <person name="Wu X."/>
            <person name="Wu H.-Z."/>
            <person name="Ling F."/>
            <person name="Zhang R."/>
            <person name="Shi X.-G."/>
            <person name="Ren J.-P."/>
            <person name="Chen E.-F."/>
            <person name="Sun J.-M."/>
        </authorList>
    </citation>
    <scope>NUCLEOTIDE SEQUENCE</scope>
    <source>
        <strain evidence="1">Adult_tree_wgs_1</strain>
        <tissue evidence="1">Leaves</tissue>
    </source>
</reference>
<dbReference type="AlphaFoldDB" id="A0A834LCB4"/>
<proteinExistence type="predicted"/>
<dbReference type="EMBL" id="WJXA01000011">
    <property type="protein sequence ID" value="KAF7128110.1"/>
    <property type="molecule type" value="Genomic_DNA"/>
</dbReference>
<accession>A0A834LCB4</accession>
<organism evidence="1 2">
    <name type="scientific">Rhododendron simsii</name>
    <name type="common">Sims's rhododendron</name>
    <dbReference type="NCBI Taxonomy" id="118357"/>
    <lineage>
        <taxon>Eukaryota</taxon>
        <taxon>Viridiplantae</taxon>
        <taxon>Streptophyta</taxon>
        <taxon>Embryophyta</taxon>
        <taxon>Tracheophyta</taxon>
        <taxon>Spermatophyta</taxon>
        <taxon>Magnoliopsida</taxon>
        <taxon>eudicotyledons</taxon>
        <taxon>Gunneridae</taxon>
        <taxon>Pentapetalae</taxon>
        <taxon>asterids</taxon>
        <taxon>Ericales</taxon>
        <taxon>Ericaceae</taxon>
        <taxon>Ericoideae</taxon>
        <taxon>Rhodoreae</taxon>
        <taxon>Rhododendron</taxon>
    </lineage>
</organism>
<sequence>MEDDAAERSGFVIDLIENRAKDRLEQEQNDLIHVWGLDLARRICAEQVFAFGMEFMVIGFSIQQLSRQMASNTYRDGCFDCNYQSLLVIVSDYQRSHSEVRNPLSRMKVRERCLASFTFGTAPKSHNLLLENVKFLLFSSYGYNYDVYDCCFVVWPKLLNTRKKIDSSTEGIRVAKMREEQARKFLKVENEPHLLILMSSDLVDAVAVFWLFIKFYGML</sequence>
<comment type="caution">
    <text evidence="1">The sequence shown here is derived from an EMBL/GenBank/DDBJ whole genome shotgun (WGS) entry which is preliminary data.</text>
</comment>
<protein>
    <submittedName>
        <fullName evidence="1">Uncharacterized protein</fullName>
    </submittedName>
</protein>